<proteinExistence type="predicted"/>
<feature type="region of interest" description="Disordered" evidence="1">
    <location>
        <begin position="87"/>
        <end position="227"/>
    </location>
</feature>
<sequence length="227" mass="24743">MRSLSARGFSFSKLRKLSSADLNAKKKEDILALEGNSPGSEPSPSDAHMVENPYGSSDDEDMSPGPVVDRFDQNYLESRSNLLAYGKQMKRNPSLSPPPAFLALKNRDEGTLTLPPPAYPAQNDPDEGTLALSPSPAYLAAQDEGILGLSSPPDHEYLAPNQDEGLPPRSPLPAHLSLDLEMDDPESGSGTDNRKTSKNGSWLSRVRRSPRDEEDGSKSRRKIFSPR</sequence>
<keyword evidence="3" id="KW-1185">Reference proteome</keyword>
<dbReference type="EMBL" id="JBJQOH010000003">
    <property type="protein sequence ID" value="KAL3692884.1"/>
    <property type="molecule type" value="Genomic_DNA"/>
</dbReference>
<dbReference type="AlphaFoldDB" id="A0ABD3HU48"/>
<reference evidence="2 3" key="1">
    <citation type="submission" date="2024-09" db="EMBL/GenBank/DDBJ databases">
        <title>Chromosome-scale assembly of Riccia sorocarpa.</title>
        <authorList>
            <person name="Paukszto L."/>
        </authorList>
    </citation>
    <scope>NUCLEOTIDE SEQUENCE [LARGE SCALE GENOMIC DNA]</scope>
    <source>
        <strain evidence="2">LP-2024</strain>
        <tissue evidence="2">Aerial parts of the thallus</tissue>
    </source>
</reference>
<evidence type="ECO:0000313" key="2">
    <source>
        <dbReference type="EMBL" id="KAL3692884.1"/>
    </source>
</evidence>
<evidence type="ECO:0000313" key="3">
    <source>
        <dbReference type="Proteomes" id="UP001633002"/>
    </source>
</evidence>
<feature type="region of interest" description="Disordered" evidence="1">
    <location>
        <begin position="29"/>
        <end position="71"/>
    </location>
</feature>
<feature type="compositionally biased region" description="Low complexity" evidence="1">
    <location>
        <begin position="130"/>
        <end position="141"/>
    </location>
</feature>
<name>A0ABD3HU48_9MARC</name>
<accession>A0ABD3HU48</accession>
<evidence type="ECO:0000256" key="1">
    <source>
        <dbReference type="SAM" id="MobiDB-lite"/>
    </source>
</evidence>
<feature type="compositionally biased region" description="Low complexity" evidence="1">
    <location>
        <begin position="34"/>
        <end position="45"/>
    </location>
</feature>
<organism evidence="2 3">
    <name type="scientific">Riccia sorocarpa</name>
    <dbReference type="NCBI Taxonomy" id="122646"/>
    <lineage>
        <taxon>Eukaryota</taxon>
        <taxon>Viridiplantae</taxon>
        <taxon>Streptophyta</taxon>
        <taxon>Embryophyta</taxon>
        <taxon>Marchantiophyta</taxon>
        <taxon>Marchantiopsida</taxon>
        <taxon>Marchantiidae</taxon>
        <taxon>Marchantiales</taxon>
        <taxon>Ricciaceae</taxon>
        <taxon>Riccia</taxon>
    </lineage>
</organism>
<comment type="caution">
    <text evidence="2">The sequence shown here is derived from an EMBL/GenBank/DDBJ whole genome shotgun (WGS) entry which is preliminary data.</text>
</comment>
<dbReference type="Proteomes" id="UP001633002">
    <property type="component" value="Unassembled WGS sequence"/>
</dbReference>
<protein>
    <submittedName>
        <fullName evidence="2">Uncharacterized protein</fullName>
    </submittedName>
</protein>
<gene>
    <name evidence="2" type="ORF">R1sor_006535</name>
</gene>